<feature type="region of interest" description="Disordered" evidence="1">
    <location>
        <begin position="1"/>
        <end position="40"/>
    </location>
</feature>
<feature type="compositionally biased region" description="Basic residues" evidence="1">
    <location>
        <begin position="23"/>
        <end position="39"/>
    </location>
</feature>
<proteinExistence type="predicted"/>
<dbReference type="AlphaFoldDB" id="A0A3B5BLH6"/>
<reference evidence="2" key="1">
    <citation type="submission" date="2023-09" db="UniProtKB">
        <authorList>
            <consortium name="Ensembl"/>
        </authorList>
    </citation>
    <scope>IDENTIFICATION</scope>
</reference>
<dbReference type="Ensembl" id="ENSSPAT00000029691.1">
    <property type="protein sequence ID" value="ENSSPAP00000029222.1"/>
    <property type="gene ID" value="ENSSPAG00000021977.1"/>
</dbReference>
<accession>A0A3B5BLH6</accession>
<feature type="compositionally biased region" description="Basic and acidic residues" evidence="1">
    <location>
        <begin position="1"/>
        <end position="10"/>
    </location>
</feature>
<organism evidence="2">
    <name type="scientific">Stegastes partitus</name>
    <name type="common">bicolor damselfish</name>
    <dbReference type="NCBI Taxonomy" id="144197"/>
    <lineage>
        <taxon>Eukaryota</taxon>
        <taxon>Metazoa</taxon>
        <taxon>Chordata</taxon>
        <taxon>Craniata</taxon>
        <taxon>Vertebrata</taxon>
        <taxon>Euteleostomi</taxon>
        <taxon>Actinopterygii</taxon>
        <taxon>Neopterygii</taxon>
        <taxon>Teleostei</taxon>
        <taxon>Neoteleostei</taxon>
        <taxon>Acanthomorphata</taxon>
        <taxon>Ovalentaria</taxon>
        <taxon>Pomacentridae</taxon>
        <taxon>Stegastes</taxon>
    </lineage>
</organism>
<protein>
    <submittedName>
        <fullName evidence="2">Uncharacterized protein</fullName>
    </submittedName>
</protein>
<evidence type="ECO:0000256" key="1">
    <source>
        <dbReference type="SAM" id="MobiDB-lite"/>
    </source>
</evidence>
<sequence>MRREIKDFLSKTESQVVPAPKERRTKIGKWTGQRKKKTKEKMADEQKHKIKQEQQSCALLSAVVQVGLSPGIVSNPRGVLLSFVAALFPRIGFYKKKLSHFPKDRQEVKFTAGKTEGTFLDRNPKGLKSGFSVSTKAVT</sequence>
<name>A0A3B5BLH6_9TELE</name>
<evidence type="ECO:0000313" key="2">
    <source>
        <dbReference type="Ensembl" id="ENSSPAP00000029222.1"/>
    </source>
</evidence>